<reference evidence="5" key="1">
    <citation type="journal article" date="2017" name="Genome Biol.">
        <title>Comparative genomics reveals high biological diversity and specific adaptations in the industrially and medically important fungal genus Aspergillus.</title>
        <authorList>
            <person name="de Vries R.P."/>
            <person name="Riley R."/>
            <person name="Wiebenga A."/>
            <person name="Aguilar-Osorio G."/>
            <person name="Amillis S."/>
            <person name="Uchima C.A."/>
            <person name="Anderluh G."/>
            <person name="Asadollahi M."/>
            <person name="Askin M."/>
            <person name="Barry K."/>
            <person name="Battaglia E."/>
            <person name="Bayram O."/>
            <person name="Benocci T."/>
            <person name="Braus-Stromeyer S.A."/>
            <person name="Caldana C."/>
            <person name="Canovas D."/>
            <person name="Cerqueira G.C."/>
            <person name="Chen F."/>
            <person name="Chen W."/>
            <person name="Choi C."/>
            <person name="Clum A."/>
            <person name="Dos Santos R.A."/>
            <person name="Damasio A.R."/>
            <person name="Diallinas G."/>
            <person name="Emri T."/>
            <person name="Fekete E."/>
            <person name="Flipphi M."/>
            <person name="Freyberg S."/>
            <person name="Gallo A."/>
            <person name="Gournas C."/>
            <person name="Habgood R."/>
            <person name="Hainaut M."/>
            <person name="Harispe M.L."/>
            <person name="Henrissat B."/>
            <person name="Hilden K.S."/>
            <person name="Hope R."/>
            <person name="Hossain A."/>
            <person name="Karabika E."/>
            <person name="Karaffa L."/>
            <person name="Karanyi Z."/>
            <person name="Krasevec N."/>
            <person name="Kuo A."/>
            <person name="Kusch H."/>
            <person name="LaButti K."/>
            <person name="Lagendijk E.L."/>
            <person name="Lapidus A."/>
            <person name="Levasseur A."/>
            <person name="Lindquist E."/>
            <person name="Lipzen A."/>
            <person name="Logrieco A.F."/>
            <person name="MacCabe A."/>
            <person name="Maekelae M.R."/>
            <person name="Malavazi I."/>
            <person name="Melin P."/>
            <person name="Meyer V."/>
            <person name="Mielnichuk N."/>
            <person name="Miskei M."/>
            <person name="Molnar A.P."/>
            <person name="Mule G."/>
            <person name="Ngan C.Y."/>
            <person name="Orejas M."/>
            <person name="Orosz E."/>
            <person name="Ouedraogo J.P."/>
            <person name="Overkamp K.M."/>
            <person name="Park H.-S."/>
            <person name="Perrone G."/>
            <person name="Piumi F."/>
            <person name="Punt P.J."/>
            <person name="Ram A.F."/>
            <person name="Ramon A."/>
            <person name="Rauscher S."/>
            <person name="Record E."/>
            <person name="Riano-Pachon D.M."/>
            <person name="Robert V."/>
            <person name="Roehrig J."/>
            <person name="Ruller R."/>
            <person name="Salamov A."/>
            <person name="Salih N.S."/>
            <person name="Samson R.A."/>
            <person name="Sandor E."/>
            <person name="Sanguinetti M."/>
            <person name="Schuetze T."/>
            <person name="Sepcic K."/>
            <person name="Shelest E."/>
            <person name="Sherlock G."/>
            <person name="Sophianopoulou V."/>
            <person name="Squina F.M."/>
            <person name="Sun H."/>
            <person name="Susca A."/>
            <person name="Todd R.B."/>
            <person name="Tsang A."/>
            <person name="Unkles S.E."/>
            <person name="van de Wiele N."/>
            <person name="van Rossen-Uffink D."/>
            <person name="Oliveira J.V."/>
            <person name="Vesth T.C."/>
            <person name="Visser J."/>
            <person name="Yu J.-H."/>
            <person name="Zhou M."/>
            <person name="Andersen M.R."/>
            <person name="Archer D.B."/>
            <person name="Baker S.E."/>
            <person name="Benoit I."/>
            <person name="Brakhage A.A."/>
            <person name="Braus G.H."/>
            <person name="Fischer R."/>
            <person name="Frisvad J.C."/>
            <person name="Goldman G.H."/>
            <person name="Houbraken J."/>
            <person name="Oakley B."/>
            <person name="Pocsi I."/>
            <person name="Scazzocchio C."/>
            <person name="Seiboth B."/>
            <person name="vanKuyk P.A."/>
            <person name="Wortman J."/>
            <person name="Dyer P.S."/>
            <person name="Grigoriev I.V."/>
        </authorList>
    </citation>
    <scope>NUCLEOTIDE SEQUENCE [LARGE SCALE GENOMIC DNA]</scope>
    <source>
        <strain evidence="5">CBS 506.65</strain>
    </source>
</reference>
<evidence type="ECO:0000259" key="3">
    <source>
        <dbReference type="Pfam" id="PF00857"/>
    </source>
</evidence>
<dbReference type="InterPro" id="IPR050272">
    <property type="entry name" value="Isochorismatase-like_hydrls"/>
</dbReference>
<accession>A0A1L9SBB2</accession>
<dbReference type="EMBL" id="KV878348">
    <property type="protein sequence ID" value="OJJ44454.1"/>
    <property type="molecule type" value="Genomic_DNA"/>
</dbReference>
<dbReference type="AlphaFoldDB" id="A0A1L9SBB2"/>
<sequence length="196" mass="21337">MAPPFHPLAVPAKKTALLILDLHKFIISHNPTGESVVLNAVKLRAWAKAQGMLVAHCLIDFKATTPENRKMAARFNGVRDEMGSAPDKSGEDERIAAIADEYVFWRPPSHISAMGSYGLKDWLAEHDIQSLVLVGLSSSGCVINTTKGAADAGWIVTVVEDACGDKSPEAHEVIMSKLLVGQANVFKTEEVERFTW</sequence>
<keyword evidence="5" id="KW-1185">Reference proteome</keyword>
<dbReference type="Pfam" id="PF00857">
    <property type="entry name" value="Isochorismatase"/>
    <property type="match status" value="1"/>
</dbReference>
<comment type="similarity">
    <text evidence="1">Belongs to the isochorismatase family.</text>
</comment>
<dbReference type="GeneID" id="34614561"/>
<dbReference type="InterPro" id="IPR000868">
    <property type="entry name" value="Isochorismatase-like_dom"/>
</dbReference>
<protein>
    <recommendedName>
        <fullName evidence="3">Isochorismatase-like domain-containing protein</fullName>
    </recommendedName>
</protein>
<dbReference type="SUPFAM" id="SSF52499">
    <property type="entry name" value="Isochorismatase-like hydrolases"/>
    <property type="match status" value="1"/>
</dbReference>
<feature type="domain" description="Isochorismatase-like" evidence="3">
    <location>
        <begin position="15"/>
        <end position="185"/>
    </location>
</feature>
<dbReference type="PANTHER" id="PTHR43540">
    <property type="entry name" value="PEROXYUREIDOACRYLATE/UREIDOACRYLATE AMIDOHYDROLASE-RELATED"/>
    <property type="match status" value="1"/>
</dbReference>
<dbReference type="InterPro" id="IPR036380">
    <property type="entry name" value="Isochorismatase-like_sf"/>
</dbReference>
<dbReference type="VEuPathDB" id="FungiDB:ASPZODRAFT_27693"/>
<gene>
    <name evidence="4" type="ORF">ASPZODRAFT_27693</name>
</gene>
<proteinExistence type="inferred from homology"/>
<dbReference type="OrthoDB" id="1739143at2759"/>
<dbReference type="Gene3D" id="3.40.50.850">
    <property type="entry name" value="Isochorismatase-like"/>
    <property type="match status" value="1"/>
</dbReference>
<dbReference type="CDD" id="cd00431">
    <property type="entry name" value="cysteine_hydrolases"/>
    <property type="match status" value="1"/>
</dbReference>
<keyword evidence="2" id="KW-0378">Hydrolase</keyword>
<evidence type="ECO:0000313" key="5">
    <source>
        <dbReference type="Proteomes" id="UP000184188"/>
    </source>
</evidence>
<evidence type="ECO:0000256" key="2">
    <source>
        <dbReference type="ARBA" id="ARBA00022801"/>
    </source>
</evidence>
<evidence type="ECO:0000313" key="4">
    <source>
        <dbReference type="EMBL" id="OJJ44454.1"/>
    </source>
</evidence>
<name>A0A1L9SBB2_9EURO</name>
<dbReference type="GO" id="GO:0016787">
    <property type="term" value="F:hydrolase activity"/>
    <property type="evidence" value="ECO:0007669"/>
    <property type="project" value="UniProtKB-KW"/>
</dbReference>
<dbReference type="RefSeq" id="XP_022578964.1">
    <property type="nucleotide sequence ID" value="XM_022728097.1"/>
</dbReference>
<organism evidence="4 5">
    <name type="scientific">Penicilliopsis zonata CBS 506.65</name>
    <dbReference type="NCBI Taxonomy" id="1073090"/>
    <lineage>
        <taxon>Eukaryota</taxon>
        <taxon>Fungi</taxon>
        <taxon>Dikarya</taxon>
        <taxon>Ascomycota</taxon>
        <taxon>Pezizomycotina</taxon>
        <taxon>Eurotiomycetes</taxon>
        <taxon>Eurotiomycetidae</taxon>
        <taxon>Eurotiales</taxon>
        <taxon>Aspergillaceae</taxon>
        <taxon>Penicilliopsis</taxon>
    </lineage>
</organism>
<dbReference type="Proteomes" id="UP000184188">
    <property type="component" value="Unassembled WGS sequence"/>
</dbReference>
<evidence type="ECO:0000256" key="1">
    <source>
        <dbReference type="ARBA" id="ARBA00006336"/>
    </source>
</evidence>